<reference evidence="4 6" key="1">
    <citation type="submission" date="2015-11" db="EMBL/GenBank/DDBJ databases">
        <title>Genomic analysis of 38 Legionella species identifies large and diverse effector repertoires.</title>
        <authorList>
            <person name="Burstein D."/>
            <person name="Amaro F."/>
            <person name="Zusman T."/>
            <person name="Lifshitz Z."/>
            <person name="Cohen O."/>
            <person name="Gilbert J.A."/>
            <person name="Pupko T."/>
            <person name="Shuman H.A."/>
            <person name="Segal G."/>
        </authorList>
    </citation>
    <scope>NUCLEOTIDE SEQUENCE [LARGE SCALE GENOMIC DNA]</scope>
    <source>
        <strain evidence="4 6">ATCC 49507</strain>
    </source>
</reference>
<evidence type="ECO:0000259" key="1">
    <source>
        <dbReference type="Pfam" id="PF22515"/>
    </source>
</evidence>
<evidence type="ECO:0000313" key="6">
    <source>
        <dbReference type="Proteomes" id="UP000054639"/>
    </source>
</evidence>
<name>A0A378KQ59_9GAMM</name>
<dbReference type="RefSeq" id="WP_058474340.1">
    <property type="nucleotide sequence ID" value="NZ_CAAAIL010000008.1"/>
</dbReference>
<gene>
    <name evidence="4" type="ORF">Lqua_2205</name>
    <name evidence="5" type="ORF">NCTC12376_00496</name>
</gene>
<evidence type="ECO:0000313" key="7">
    <source>
        <dbReference type="Proteomes" id="UP000254230"/>
    </source>
</evidence>
<dbReference type="AlphaFoldDB" id="A0A378KQ59"/>
<dbReference type="InterPro" id="IPR054266">
    <property type="entry name" value="DUF6997"/>
</dbReference>
<reference evidence="5 7" key="2">
    <citation type="submission" date="2018-06" db="EMBL/GenBank/DDBJ databases">
        <authorList>
            <consortium name="Pathogen Informatics"/>
            <person name="Doyle S."/>
        </authorList>
    </citation>
    <scope>NUCLEOTIDE SEQUENCE [LARGE SCALE GENOMIC DNA]</scope>
    <source>
        <strain evidence="5 7">NCTC12376</strain>
    </source>
</reference>
<evidence type="ECO:0000313" key="5">
    <source>
        <dbReference type="EMBL" id="STY16705.1"/>
    </source>
</evidence>
<proteinExistence type="predicted"/>
<dbReference type="Pfam" id="PF22518">
    <property type="entry name" value="DUF6997"/>
    <property type="match status" value="1"/>
</dbReference>
<dbReference type="EMBL" id="UGOW01000001">
    <property type="protein sequence ID" value="STY16705.1"/>
    <property type="molecule type" value="Genomic_DNA"/>
</dbReference>
<accession>A0A378KQ59</accession>
<dbReference type="InterPro" id="IPR054265">
    <property type="entry name" value="DUF6996"/>
</dbReference>
<dbReference type="REBASE" id="384849">
    <property type="entry name" value="Lqu12376ORF495P"/>
</dbReference>
<organism evidence="5 7">
    <name type="scientific">Legionella quateirensis</name>
    <dbReference type="NCBI Taxonomy" id="45072"/>
    <lineage>
        <taxon>Bacteria</taxon>
        <taxon>Pseudomonadati</taxon>
        <taxon>Pseudomonadota</taxon>
        <taxon>Gammaproteobacteria</taxon>
        <taxon>Legionellales</taxon>
        <taxon>Legionellaceae</taxon>
        <taxon>Legionella</taxon>
    </lineage>
</organism>
<evidence type="ECO:0000313" key="4">
    <source>
        <dbReference type="EMBL" id="KTD47812.1"/>
    </source>
</evidence>
<dbReference type="Proteomes" id="UP000254230">
    <property type="component" value="Unassembled WGS sequence"/>
</dbReference>
<dbReference type="Pfam" id="PF23871">
    <property type="entry name" value="DUF7226"/>
    <property type="match status" value="1"/>
</dbReference>
<dbReference type="OrthoDB" id="9774819at2"/>
<dbReference type="Proteomes" id="UP000054639">
    <property type="component" value="Unassembled WGS sequence"/>
</dbReference>
<feature type="domain" description="DUF6997" evidence="2">
    <location>
        <begin position="83"/>
        <end position="249"/>
    </location>
</feature>
<evidence type="ECO:0000259" key="3">
    <source>
        <dbReference type="Pfam" id="PF23871"/>
    </source>
</evidence>
<feature type="domain" description="DUF7226" evidence="3">
    <location>
        <begin position="300"/>
        <end position="419"/>
    </location>
</feature>
<evidence type="ECO:0000259" key="2">
    <source>
        <dbReference type="Pfam" id="PF22518"/>
    </source>
</evidence>
<dbReference type="InterPro" id="IPR055650">
    <property type="entry name" value="DUF7226"/>
</dbReference>
<dbReference type="Pfam" id="PF22515">
    <property type="entry name" value="DUF6996"/>
    <property type="match status" value="1"/>
</dbReference>
<dbReference type="EMBL" id="LNYR01000031">
    <property type="protein sequence ID" value="KTD47812.1"/>
    <property type="molecule type" value="Genomic_DNA"/>
</dbReference>
<keyword evidence="6" id="KW-1185">Reference proteome</keyword>
<sequence length="420" mass="48816">MAEGYTNKAWENIFNTHHQLDKDISSNGLAYISAEEIKKFGNREPRLMCKFDSRESRPSIFKQKNLSILPIQNGKYILIEGDGYQNLSVSSSNINYLSPPKGIWYETLPLIPRSESQVIDLAFATGLLEDFLEDPSLRLTIRGRLRSKPFDFYFNSQTQKLTADGVQVEIDAGYEGNKIYLIEAKMGEIQDFNIRQLYYPLRMWFEEDISKDVIPILINYANNIISISQYEFEDFWIYSTIKLVKCTRYAFEEQPVKLILNEIIDKITISDQEPFDIPFPQADDLTKVRDTVDLISWGYNSKKSIADFWQVDQRQADYYANAAMYLGFIKRNGSCWQLTNKGNTFVNLPTTRRNDLLCSSIFSYPVFFSVGKFYLQNKILPHGEILNTILEKYLPLSVETIKRRSQTVLSWLNYILKLCD</sequence>
<protein>
    <submittedName>
        <fullName evidence="5">Uncharacterized protein</fullName>
    </submittedName>
</protein>
<feature type="domain" description="DUF6996" evidence="1">
    <location>
        <begin position="7"/>
        <end position="78"/>
    </location>
</feature>